<feature type="region of interest" description="Disordered" evidence="1">
    <location>
        <begin position="272"/>
        <end position="295"/>
    </location>
</feature>
<evidence type="ECO:0000256" key="1">
    <source>
        <dbReference type="SAM" id="MobiDB-lite"/>
    </source>
</evidence>
<sequence>MTSTRRLASIRWFGCALALAGLAGCGSVGKDIQSGSIATRAPIEKAFVDMPPGGPGVVGVVERHFANSTTQEIILSNRSNTPGQNMVTATLFGPVKSVTGPENLQSNPAISLSAIGGEMRQAMPGVSMRVSPYFAQSRYGSFGYAMGTSPQGDNCIYAWQRIRTPDLDSNMTIGQGTITLRLRLCEPGMSEENLLAVMTGMTISSYVMASNWNPYGGAPPIPAHLGQLGTTVVPTTPITPPVTPQLAPAPAPVAAAPVRRAVRRAPVEVAPAVEAAAPEDSGRFEDYAPVPPPQL</sequence>
<dbReference type="RefSeq" id="WP_266343262.1">
    <property type="nucleotide sequence ID" value="NZ_JAPKNH010000002.1"/>
</dbReference>
<evidence type="ECO:0000313" key="3">
    <source>
        <dbReference type="Proteomes" id="UP001596150"/>
    </source>
</evidence>
<dbReference type="PROSITE" id="PS51257">
    <property type="entry name" value="PROKAR_LIPOPROTEIN"/>
    <property type="match status" value="1"/>
</dbReference>
<dbReference type="EMBL" id="JBHSML010000002">
    <property type="protein sequence ID" value="MFC5515267.1"/>
    <property type="molecule type" value="Genomic_DNA"/>
</dbReference>
<accession>A0ABW0PUR5</accession>
<dbReference type="Pfam" id="PF17038">
    <property type="entry name" value="CBP_BcsN"/>
    <property type="match status" value="1"/>
</dbReference>
<dbReference type="InterPro" id="IPR031482">
    <property type="entry name" value="CBP_BcsN"/>
</dbReference>
<proteinExistence type="predicted"/>
<protein>
    <submittedName>
        <fullName evidence="2">Cellulose biosynthesis protein BcsN</fullName>
    </submittedName>
</protein>
<organism evidence="2 3">
    <name type="scientific">Kaistia terrae</name>
    <dbReference type="NCBI Taxonomy" id="537017"/>
    <lineage>
        <taxon>Bacteria</taxon>
        <taxon>Pseudomonadati</taxon>
        <taxon>Pseudomonadota</taxon>
        <taxon>Alphaproteobacteria</taxon>
        <taxon>Hyphomicrobiales</taxon>
        <taxon>Kaistiaceae</taxon>
        <taxon>Kaistia</taxon>
    </lineage>
</organism>
<reference evidence="3" key="1">
    <citation type="journal article" date="2019" name="Int. J. Syst. Evol. Microbiol.">
        <title>The Global Catalogue of Microorganisms (GCM) 10K type strain sequencing project: providing services to taxonomists for standard genome sequencing and annotation.</title>
        <authorList>
            <consortium name="The Broad Institute Genomics Platform"/>
            <consortium name="The Broad Institute Genome Sequencing Center for Infectious Disease"/>
            <person name="Wu L."/>
            <person name="Ma J."/>
        </authorList>
    </citation>
    <scope>NUCLEOTIDE SEQUENCE [LARGE SCALE GENOMIC DNA]</scope>
    <source>
        <strain evidence="3">KACC 12633</strain>
    </source>
</reference>
<gene>
    <name evidence="2" type="primary">bcsN</name>
    <name evidence="2" type="ORF">ACFPP9_05750</name>
</gene>
<name>A0ABW0PUR5_9HYPH</name>
<keyword evidence="3" id="KW-1185">Reference proteome</keyword>
<evidence type="ECO:0000313" key="2">
    <source>
        <dbReference type="EMBL" id="MFC5515267.1"/>
    </source>
</evidence>
<dbReference type="Proteomes" id="UP001596150">
    <property type="component" value="Unassembled WGS sequence"/>
</dbReference>
<comment type="caution">
    <text evidence="2">The sequence shown here is derived from an EMBL/GenBank/DDBJ whole genome shotgun (WGS) entry which is preliminary data.</text>
</comment>